<gene>
    <name evidence="7" type="ORF">B1B_00455</name>
</gene>
<dbReference type="Gene3D" id="3.30.565.10">
    <property type="entry name" value="Histidine kinase-like ATPase, C-terminal domain"/>
    <property type="match status" value="1"/>
</dbReference>
<dbReference type="EC" id="2.7.13.3" evidence="2"/>
<dbReference type="Pfam" id="PF02518">
    <property type="entry name" value="HATPase_c"/>
    <property type="match status" value="1"/>
</dbReference>
<comment type="caution">
    <text evidence="7">The sequence shown here is derived from an EMBL/GenBank/DDBJ whole genome shotgun (WGS) entry which is preliminary data.</text>
</comment>
<protein>
    <recommendedName>
        <fullName evidence="2">histidine kinase</fullName>
        <ecNumber evidence="2">2.7.13.3</ecNumber>
    </recommendedName>
</protein>
<dbReference type="GO" id="GO:0004673">
    <property type="term" value="F:protein histidine kinase activity"/>
    <property type="evidence" value="ECO:0007669"/>
    <property type="project" value="UniProtKB-EC"/>
</dbReference>
<dbReference type="PRINTS" id="PR00344">
    <property type="entry name" value="BCTRLSENSOR"/>
</dbReference>
<keyword evidence="5" id="KW-0902">Two-component regulatory system</keyword>
<dbReference type="PANTHER" id="PTHR43711">
    <property type="entry name" value="TWO-COMPONENT HISTIDINE KINASE"/>
    <property type="match status" value="1"/>
</dbReference>
<sequence>DTARTHARIKNITIDAHVEPATIIARRDRLVRAISNLLTNAVKFTPESGRIVVTSDDHRVVVADSGPGIDDAERPYVFDRFWRSATARSLPGSGLGLSIVAQVVAEIGGTVEVDRDPELGGARFTIELPDETH</sequence>
<reference evidence="7" key="2">
    <citation type="journal article" date="2014" name="ISME J.">
        <title>Microbial stratification in low pH oxic and suboxic macroscopic growths along an acid mine drainage.</title>
        <authorList>
            <person name="Mendez-Garcia C."/>
            <person name="Mesa V."/>
            <person name="Sprenger R.R."/>
            <person name="Richter M."/>
            <person name="Diez M.S."/>
            <person name="Solano J."/>
            <person name="Bargiela R."/>
            <person name="Golyshina O.V."/>
            <person name="Manteca A."/>
            <person name="Ramos J.L."/>
            <person name="Gallego J.R."/>
            <person name="Llorente I."/>
            <person name="Martins Dos Santos V.A."/>
            <person name="Jensen O.N."/>
            <person name="Pelaez A.I."/>
            <person name="Sanchez J."/>
            <person name="Ferrer M."/>
        </authorList>
    </citation>
    <scope>NUCLEOTIDE SEQUENCE</scope>
</reference>
<feature type="domain" description="Histidine kinase" evidence="6">
    <location>
        <begin position="1"/>
        <end position="132"/>
    </location>
</feature>
<dbReference type="SMART" id="SM00387">
    <property type="entry name" value="HATPase_c"/>
    <property type="match status" value="1"/>
</dbReference>
<dbReference type="EMBL" id="AUZY01000347">
    <property type="protein sequence ID" value="EQD78946.1"/>
    <property type="molecule type" value="Genomic_DNA"/>
</dbReference>
<evidence type="ECO:0000256" key="5">
    <source>
        <dbReference type="ARBA" id="ARBA00023012"/>
    </source>
</evidence>
<evidence type="ECO:0000256" key="1">
    <source>
        <dbReference type="ARBA" id="ARBA00000085"/>
    </source>
</evidence>
<accession>T1C0D7</accession>
<evidence type="ECO:0000259" key="6">
    <source>
        <dbReference type="PROSITE" id="PS50109"/>
    </source>
</evidence>
<dbReference type="InterPro" id="IPR003594">
    <property type="entry name" value="HATPase_dom"/>
</dbReference>
<dbReference type="InterPro" id="IPR005467">
    <property type="entry name" value="His_kinase_dom"/>
</dbReference>
<evidence type="ECO:0000256" key="4">
    <source>
        <dbReference type="ARBA" id="ARBA00022777"/>
    </source>
</evidence>
<dbReference type="CDD" id="cd00075">
    <property type="entry name" value="HATPase"/>
    <property type="match status" value="1"/>
</dbReference>
<dbReference type="AlphaFoldDB" id="T1C0D7"/>
<evidence type="ECO:0000256" key="2">
    <source>
        <dbReference type="ARBA" id="ARBA00012438"/>
    </source>
</evidence>
<dbReference type="PANTHER" id="PTHR43711:SF1">
    <property type="entry name" value="HISTIDINE KINASE 1"/>
    <property type="match status" value="1"/>
</dbReference>
<comment type="catalytic activity">
    <reaction evidence="1">
        <text>ATP + protein L-histidine = ADP + protein N-phospho-L-histidine.</text>
        <dbReference type="EC" id="2.7.13.3"/>
    </reaction>
</comment>
<proteinExistence type="predicted"/>
<organism evidence="7">
    <name type="scientific">mine drainage metagenome</name>
    <dbReference type="NCBI Taxonomy" id="410659"/>
    <lineage>
        <taxon>unclassified sequences</taxon>
        <taxon>metagenomes</taxon>
        <taxon>ecological metagenomes</taxon>
    </lineage>
</organism>
<keyword evidence="3" id="KW-0808">Transferase</keyword>
<keyword evidence="4 7" id="KW-0418">Kinase</keyword>
<reference evidence="7" key="1">
    <citation type="submission" date="2013-08" db="EMBL/GenBank/DDBJ databases">
        <authorList>
            <person name="Mendez C."/>
            <person name="Richter M."/>
            <person name="Ferrer M."/>
            <person name="Sanchez J."/>
        </authorList>
    </citation>
    <scope>NUCLEOTIDE SEQUENCE</scope>
</reference>
<evidence type="ECO:0000256" key="3">
    <source>
        <dbReference type="ARBA" id="ARBA00022679"/>
    </source>
</evidence>
<dbReference type="SUPFAM" id="SSF55874">
    <property type="entry name" value="ATPase domain of HSP90 chaperone/DNA topoisomerase II/histidine kinase"/>
    <property type="match status" value="1"/>
</dbReference>
<dbReference type="InterPro" id="IPR004358">
    <property type="entry name" value="Sig_transdc_His_kin-like_C"/>
</dbReference>
<evidence type="ECO:0000313" key="7">
    <source>
        <dbReference type="EMBL" id="EQD78946.1"/>
    </source>
</evidence>
<dbReference type="PROSITE" id="PS50109">
    <property type="entry name" value="HIS_KIN"/>
    <property type="match status" value="1"/>
</dbReference>
<name>T1C0D7_9ZZZZ</name>
<dbReference type="InterPro" id="IPR036890">
    <property type="entry name" value="HATPase_C_sf"/>
</dbReference>
<dbReference type="GO" id="GO:0000160">
    <property type="term" value="P:phosphorelay signal transduction system"/>
    <property type="evidence" value="ECO:0007669"/>
    <property type="project" value="UniProtKB-KW"/>
</dbReference>
<feature type="non-terminal residue" evidence="7">
    <location>
        <position position="1"/>
    </location>
</feature>
<dbReference type="InterPro" id="IPR050736">
    <property type="entry name" value="Sensor_HK_Regulatory"/>
</dbReference>